<dbReference type="EMBL" id="CAOQHR010000005">
    <property type="protein sequence ID" value="CAI6334336.1"/>
    <property type="molecule type" value="Genomic_DNA"/>
</dbReference>
<feature type="region of interest" description="Disordered" evidence="2">
    <location>
        <begin position="61"/>
        <end position="120"/>
    </location>
</feature>
<evidence type="ECO:0000313" key="4">
    <source>
        <dbReference type="EMBL" id="CAI6334336.1"/>
    </source>
</evidence>
<keyword evidence="1" id="KW-0539">Nucleus</keyword>
<evidence type="ECO:0000256" key="2">
    <source>
        <dbReference type="SAM" id="MobiDB-lite"/>
    </source>
</evidence>
<comment type="caution">
    <text evidence="4">The sequence shown here is derived from an EMBL/GenBank/DDBJ whole genome shotgun (WGS) entry which is preliminary data.</text>
</comment>
<dbReference type="AlphaFoldDB" id="A0A9W4UDR5"/>
<dbReference type="OrthoDB" id="3037908at2759"/>
<feature type="compositionally biased region" description="Basic and acidic residues" evidence="2">
    <location>
        <begin position="61"/>
        <end position="72"/>
    </location>
</feature>
<name>A0A9W4UDR5_9PLEO</name>
<protein>
    <recommendedName>
        <fullName evidence="3">Zn(2)-C6 fungal-type domain-containing protein</fullName>
    </recommendedName>
</protein>
<dbReference type="PROSITE" id="PS50048">
    <property type="entry name" value="ZN2_CY6_FUNGAL_2"/>
    <property type="match status" value="1"/>
</dbReference>
<keyword evidence="5" id="KW-1185">Reference proteome</keyword>
<feature type="compositionally biased region" description="Polar residues" evidence="2">
    <location>
        <begin position="83"/>
        <end position="93"/>
    </location>
</feature>
<feature type="region of interest" description="Disordered" evidence="2">
    <location>
        <begin position="584"/>
        <end position="615"/>
    </location>
</feature>
<feature type="compositionally biased region" description="Polar residues" evidence="2">
    <location>
        <begin position="606"/>
        <end position="615"/>
    </location>
</feature>
<proteinExistence type="predicted"/>
<feature type="compositionally biased region" description="Basic and acidic residues" evidence="2">
    <location>
        <begin position="99"/>
        <end position="110"/>
    </location>
</feature>
<feature type="compositionally biased region" description="Polar residues" evidence="2">
    <location>
        <begin position="584"/>
        <end position="597"/>
    </location>
</feature>
<evidence type="ECO:0000313" key="5">
    <source>
        <dbReference type="Proteomes" id="UP001152607"/>
    </source>
</evidence>
<dbReference type="InterPro" id="IPR036864">
    <property type="entry name" value="Zn2-C6_fun-type_DNA-bd_sf"/>
</dbReference>
<organism evidence="4 5">
    <name type="scientific">Periconia digitata</name>
    <dbReference type="NCBI Taxonomy" id="1303443"/>
    <lineage>
        <taxon>Eukaryota</taxon>
        <taxon>Fungi</taxon>
        <taxon>Dikarya</taxon>
        <taxon>Ascomycota</taxon>
        <taxon>Pezizomycotina</taxon>
        <taxon>Dothideomycetes</taxon>
        <taxon>Pleosporomycetidae</taxon>
        <taxon>Pleosporales</taxon>
        <taxon>Massarineae</taxon>
        <taxon>Periconiaceae</taxon>
        <taxon>Periconia</taxon>
    </lineage>
</organism>
<dbReference type="PANTHER" id="PTHR46910">
    <property type="entry name" value="TRANSCRIPTION FACTOR PDR1"/>
    <property type="match status" value="1"/>
</dbReference>
<dbReference type="CDD" id="cd12148">
    <property type="entry name" value="fungal_TF_MHR"/>
    <property type="match status" value="1"/>
</dbReference>
<dbReference type="Pfam" id="PF00172">
    <property type="entry name" value="Zn_clus"/>
    <property type="match status" value="1"/>
</dbReference>
<accession>A0A9W4UDR5</accession>
<dbReference type="InterPro" id="IPR001138">
    <property type="entry name" value="Zn2Cys6_DnaBD"/>
</dbReference>
<dbReference type="SMART" id="SM00066">
    <property type="entry name" value="GAL4"/>
    <property type="match status" value="1"/>
</dbReference>
<evidence type="ECO:0000259" key="3">
    <source>
        <dbReference type="PROSITE" id="PS50048"/>
    </source>
</evidence>
<dbReference type="GO" id="GO:0000981">
    <property type="term" value="F:DNA-binding transcription factor activity, RNA polymerase II-specific"/>
    <property type="evidence" value="ECO:0007669"/>
    <property type="project" value="InterPro"/>
</dbReference>
<feature type="domain" description="Zn(2)-C6 fungal-type" evidence="3">
    <location>
        <begin position="26"/>
        <end position="56"/>
    </location>
</feature>
<dbReference type="Proteomes" id="UP001152607">
    <property type="component" value="Unassembled WGS sequence"/>
</dbReference>
<sequence length="678" mass="76011">MSSVRERSPTTPEHASRSKRRRLNFACNYCRSRKTRCDEQQPSCRACQIAGVPCITVNRRRPETEVERRPAGQKDAAAPVEQVSITEVETISAPSPPHLPRDDRRSDKNPDTQQSRGVRFQGRLPLIAQRPARNSAETLTRWLELAMRRLGRPREDAHAVSGFVCIPRGMPMHLPRAHQLPESEDSTYDLIGFARQHGPENFTERYGLPLLMQMYLILVLGANSCPQVVSPEYLAGVEDYCRSLSGHTLLQSDLDTVIATALLALDFKFCGHDNAAMATLTQSISIASSIGITGPSASQGTLPLPLSLNLPEDRVWWSLYGFEKFLAFELVRPSQLTRVFDSTDLSSQCSAEDVPEECVCLAVTISLADVLSEIYDRCMRVGIREDNSSSPEDLQAAITAKVQATGECCLLLSEWAEKLPPRYRVTVDTIFGERGYSFQSFVAIQYHNAILMITRNSLLIDQESIRVASEVMAKDQPWEHYIHSGQAITASSARKILTIMVEGADHNLKPAIPTLSMVLHACFVLYVHMIRQPHARMNVVNQAIVVAAIEQMVDSYETSRQIPDSFLDALRSFRKMINALSHENVQSAEQTASNSHNTTRREKSPGTINVDTPFSTNLPHDFEQNRIFQANLLESNNTWEGVEETFDLHMQDQFGWDWSVFSHLFTSAMHEDPSQAPL</sequence>
<dbReference type="PROSITE" id="PS00463">
    <property type="entry name" value="ZN2_CY6_FUNGAL_1"/>
    <property type="match status" value="1"/>
</dbReference>
<dbReference type="InterPro" id="IPR050987">
    <property type="entry name" value="AtrR-like"/>
</dbReference>
<reference evidence="4" key="1">
    <citation type="submission" date="2023-01" db="EMBL/GenBank/DDBJ databases">
        <authorList>
            <person name="Van Ghelder C."/>
            <person name="Rancurel C."/>
        </authorList>
    </citation>
    <scope>NUCLEOTIDE SEQUENCE</scope>
    <source>
        <strain evidence="4">CNCM I-4278</strain>
    </source>
</reference>
<dbReference type="Gene3D" id="4.10.240.10">
    <property type="entry name" value="Zn(2)-C6 fungal-type DNA-binding domain"/>
    <property type="match status" value="1"/>
</dbReference>
<gene>
    <name evidence="4" type="ORF">PDIGIT_LOCUS7393</name>
</gene>
<dbReference type="PANTHER" id="PTHR46910:SF33">
    <property type="entry name" value="ZN(II)2CYS6 TRANSCRIPTION FACTOR (EUROFUNG)"/>
    <property type="match status" value="1"/>
</dbReference>
<dbReference type="GO" id="GO:0008270">
    <property type="term" value="F:zinc ion binding"/>
    <property type="evidence" value="ECO:0007669"/>
    <property type="project" value="InterPro"/>
</dbReference>
<dbReference type="SUPFAM" id="SSF57701">
    <property type="entry name" value="Zn2/Cys6 DNA-binding domain"/>
    <property type="match status" value="1"/>
</dbReference>
<evidence type="ECO:0000256" key="1">
    <source>
        <dbReference type="ARBA" id="ARBA00023242"/>
    </source>
</evidence>
<dbReference type="CDD" id="cd00067">
    <property type="entry name" value="GAL4"/>
    <property type="match status" value="1"/>
</dbReference>